<comment type="similarity">
    <text evidence="1">Belongs to the cytochrome b5 family. MAPR subfamily.</text>
</comment>
<dbReference type="InterPro" id="IPR050577">
    <property type="entry name" value="MAPR/NEUFC/NENF-like"/>
</dbReference>
<comment type="caution">
    <text evidence="3">The sequence shown here is derived from an EMBL/GenBank/DDBJ whole genome shotgun (WGS) entry which is preliminary data.</text>
</comment>
<gene>
    <name evidence="3" type="ORF">AAG570_000565</name>
</gene>
<dbReference type="SUPFAM" id="SSF55856">
    <property type="entry name" value="Cytochrome b5-like heme/steroid binding domain"/>
    <property type="match status" value="1"/>
</dbReference>
<dbReference type="Gene3D" id="3.10.120.10">
    <property type="entry name" value="Cytochrome b5-like heme/steroid binding domain"/>
    <property type="match status" value="1"/>
</dbReference>
<dbReference type="AlphaFoldDB" id="A0ABD0YXQ4"/>
<proteinExistence type="inferred from homology"/>
<name>A0ABD0YXQ4_9HEMI</name>
<dbReference type="EMBL" id="JBFDAA010000001">
    <property type="protein sequence ID" value="KAL1140635.1"/>
    <property type="molecule type" value="Genomic_DNA"/>
</dbReference>
<dbReference type="PANTHER" id="PTHR10281">
    <property type="entry name" value="MEMBRANE-ASSOCIATED PROGESTERONE RECEPTOR COMPONENT-RELATED"/>
    <property type="match status" value="1"/>
</dbReference>
<accession>A0ABD0YXQ4</accession>
<sequence>MNRDRLSSFIQNDGGSDLEKVFSKEELSKFDGLHGSKEPLYLAILGLVFDVTQGAKHYQPDASYHAFTGRDGSKAFITGDFTEDGLTDDISDLDKDDLMSLFDWTKMYEKNYIFKGVVEGRFYSSDGKPTLFLKDIQNKIREVEDEKKLSKQYEQKYPPCNVEWTQEEGSRVWCSTKSGGVVRNWVGVPRKYYEPGASTYRCACINFREGQNDESVRHGMVEMYKECPAKSQSCRVMET</sequence>
<evidence type="ECO:0000256" key="1">
    <source>
        <dbReference type="ARBA" id="ARBA00038357"/>
    </source>
</evidence>
<dbReference type="PANTHER" id="PTHR10281:SF4">
    <property type="entry name" value="NEUFERRICIN"/>
    <property type="match status" value="1"/>
</dbReference>
<reference evidence="3 4" key="1">
    <citation type="submission" date="2024-07" db="EMBL/GenBank/DDBJ databases">
        <title>Chromosome-level genome assembly of the water stick insect Ranatra chinensis (Heteroptera: Nepidae).</title>
        <authorList>
            <person name="Liu X."/>
        </authorList>
    </citation>
    <scope>NUCLEOTIDE SEQUENCE [LARGE SCALE GENOMIC DNA]</scope>
    <source>
        <strain evidence="3">Cailab_2021Rc</strain>
        <tissue evidence="3">Muscle</tissue>
    </source>
</reference>
<dbReference type="InterPro" id="IPR036400">
    <property type="entry name" value="Cyt_B5-like_heme/steroid_sf"/>
</dbReference>
<protein>
    <recommendedName>
        <fullName evidence="2">Cytochrome b5 heme-binding domain-containing protein</fullName>
    </recommendedName>
</protein>
<evidence type="ECO:0000313" key="3">
    <source>
        <dbReference type="EMBL" id="KAL1140635.1"/>
    </source>
</evidence>
<feature type="domain" description="Cytochrome b5 heme-binding" evidence="2">
    <location>
        <begin position="22"/>
        <end position="119"/>
    </location>
</feature>
<dbReference type="InterPro" id="IPR001199">
    <property type="entry name" value="Cyt_B5-like_heme/steroid-bd"/>
</dbReference>
<dbReference type="SMART" id="SM01117">
    <property type="entry name" value="Cyt-b5"/>
    <property type="match status" value="1"/>
</dbReference>
<evidence type="ECO:0000313" key="4">
    <source>
        <dbReference type="Proteomes" id="UP001558652"/>
    </source>
</evidence>
<dbReference type="Proteomes" id="UP001558652">
    <property type="component" value="Unassembled WGS sequence"/>
</dbReference>
<evidence type="ECO:0000259" key="2">
    <source>
        <dbReference type="SMART" id="SM01117"/>
    </source>
</evidence>
<organism evidence="3 4">
    <name type="scientific">Ranatra chinensis</name>
    <dbReference type="NCBI Taxonomy" id="642074"/>
    <lineage>
        <taxon>Eukaryota</taxon>
        <taxon>Metazoa</taxon>
        <taxon>Ecdysozoa</taxon>
        <taxon>Arthropoda</taxon>
        <taxon>Hexapoda</taxon>
        <taxon>Insecta</taxon>
        <taxon>Pterygota</taxon>
        <taxon>Neoptera</taxon>
        <taxon>Paraneoptera</taxon>
        <taxon>Hemiptera</taxon>
        <taxon>Heteroptera</taxon>
        <taxon>Panheteroptera</taxon>
        <taxon>Nepomorpha</taxon>
        <taxon>Nepidae</taxon>
        <taxon>Ranatrinae</taxon>
        <taxon>Ranatra</taxon>
    </lineage>
</organism>
<keyword evidence="4" id="KW-1185">Reference proteome</keyword>
<dbReference type="Pfam" id="PF00173">
    <property type="entry name" value="Cyt-b5"/>
    <property type="match status" value="1"/>
</dbReference>